<dbReference type="Proteomes" id="UP000192872">
    <property type="component" value="Unassembled WGS sequence"/>
</dbReference>
<dbReference type="EMBL" id="LWDL01000001">
    <property type="protein sequence ID" value="OQW54688.1"/>
    <property type="molecule type" value="Genomic_DNA"/>
</dbReference>
<comment type="caution">
    <text evidence="1">The sequence shown here is derived from an EMBL/GenBank/DDBJ whole genome shotgun (WGS) entry which is preliminary data.</text>
</comment>
<keyword evidence="1" id="KW-0808">Transferase</keyword>
<accession>A0A1W9I4N4</accession>
<gene>
    <name evidence="1" type="ORF">A4S15_03580</name>
</gene>
<dbReference type="InterPro" id="IPR042184">
    <property type="entry name" value="YqeY/Aim41_N"/>
</dbReference>
<dbReference type="Pfam" id="PF09424">
    <property type="entry name" value="YqeY"/>
    <property type="match status" value="1"/>
</dbReference>
<protein>
    <submittedName>
        <fullName evidence="1">Glutamyl-tRNA amidotransferase</fullName>
    </submittedName>
</protein>
<name>A0A1W9I4N4_9HYPH</name>
<dbReference type="RefSeq" id="WP_376801458.1">
    <property type="nucleotide sequence ID" value="NZ_DBNB01000021.1"/>
</dbReference>
<dbReference type="AlphaFoldDB" id="A0A1W9I4N4"/>
<dbReference type="SUPFAM" id="SSF89095">
    <property type="entry name" value="GatB/YqeY motif"/>
    <property type="match status" value="1"/>
</dbReference>
<dbReference type="InterPro" id="IPR019004">
    <property type="entry name" value="YqeY/Aim41"/>
</dbReference>
<proteinExistence type="predicted"/>
<dbReference type="Gene3D" id="1.10.1510.10">
    <property type="entry name" value="Uncharacterised protein YqeY/AIM41 PF09424, N-terminal domain"/>
    <property type="match status" value="1"/>
</dbReference>
<dbReference type="PANTHER" id="PTHR28055:SF1">
    <property type="entry name" value="ALTERED INHERITANCE OF MITOCHONDRIA PROTEIN 41, MITOCHONDRIAL"/>
    <property type="match status" value="1"/>
</dbReference>
<dbReference type="InterPro" id="IPR003789">
    <property type="entry name" value="Asn/Gln_tRNA_amidoTrase-B-like"/>
</dbReference>
<organism evidence="1 2">
    <name type="scientific">Candidatus Raskinella chloraquaticus</name>
    <dbReference type="NCBI Taxonomy" id="1951219"/>
    <lineage>
        <taxon>Bacteria</taxon>
        <taxon>Pseudomonadati</taxon>
        <taxon>Pseudomonadota</taxon>
        <taxon>Alphaproteobacteria</taxon>
        <taxon>Hyphomicrobiales</taxon>
        <taxon>Phreatobacteraceae</taxon>
        <taxon>Candidatus Raskinella</taxon>
    </lineage>
</organism>
<dbReference type="PANTHER" id="PTHR28055">
    <property type="entry name" value="ALTERED INHERITANCE OF MITOCHONDRIA PROTEIN 41, MITOCHONDRIAL"/>
    <property type="match status" value="1"/>
</dbReference>
<evidence type="ECO:0000313" key="2">
    <source>
        <dbReference type="Proteomes" id="UP000192872"/>
    </source>
</evidence>
<dbReference type="InterPro" id="IPR023168">
    <property type="entry name" value="GatB_Yqey_C_2"/>
</dbReference>
<reference evidence="1 2" key="1">
    <citation type="journal article" date="2017" name="Water Res.">
        <title>Comammox in drinking water systems.</title>
        <authorList>
            <person name="Wang Y."/>
            <person name="Ma L."/>
            <person name="Mao Y."/>
            <person name="Jiang X."/>
            <person name="Xia Y."/>
            <person name="Yu K."/>
            <person name="Li B."/>
            <person name="Zhang T."/>
        </authorList>
    </citation>
    <scope>NUCLEOTIDE SEQUENCE [LARGE SCALE GENOMIC DNA]</scope>
    <source>
        <strain evidence="1">SG_bin8</strain>
    </source>
</reference>
<dbReference type="GO" id="GO:0016740">
    <property type="term" value="F:transferase activity"/>
    <property type="evidence" value="ECO:0007669"/>
    <property type="project" value="UniProtKB-KW"/>
</dbReference>
<sequence length="150" mass="16401">MREQLKLDLNAAMKARDALKVATLRLVNDAVKNKDIEARGLGKGPLSDEDILNVLQKLIKQRQESAEIYEKAGRQELAAQERGEIAIIAAYLPQQVTDDDMRTIIARMIGETQAAGLKDMGKVMSALRAGYAGKMDFAKASAALKDMLKG</sequence>
<dbReference type="Gene3D" id="1.10.10.410">
    <property type="match status" value="1"/>
</dbReference>
<dbReference type="STRING" id="1827387.A4S15_03580"/>
<evidence type="ECO:0000313" key="1">
    <source>
        <dbReference type="EMBL" id="OQW54688.1"/>
    </source>
</evidence>
<dbReference type="GO" id="GO:0016884">
    <property type="term" value="F:carbon-nitrogen ligase activity, with glutamine as amido-N-donor"/>
    <property type="evidence" value="ECO:0007669"/>
    <property type="project" value="InterPro"/>
</dbReference>